<protein>
    <recommendedName>
        <fullName evidence="4">AIMP2 thioredoxin-like domain-containing protein</fullName>
    </recommendedName>
</protein>
<feature type="domain" description="AIMP2 thioredoxin-like" evidence="4">
    <location>
        <begin position="177"/>
        <end position="227"/>
    </location>
</feature>
<dbReference type="GO" id="GO:0006412">
    <property type="term" value="P:translation"/>
    <property type="evidence" value="ECO:0007669"/>
    <property type="project" value="UniProtKB-KW"/>
</dbReference>
<accession>A0AA85G6L7</accession>
<proteinExistence type="predicted"/>
<reference evidence="5" key="1">
    <citation type="submission" date="2022-06" db="EMBL/GenBank/DDBJ databases">
        <authorList>
            <person name="Berger JAMES D."/>
            <person name="Berger JAMES D."/>
        </authorList>
    </citation>
    <scope>NUCLEOTIDE SEQUENCE [LARGE SCALE GENOMIC DNA]</scope>
</reference>
<dbReference type="PANTHER" id="PTHR13438">
    <property type="entry name" value="AMINOACYL TRNA SYNTHASE COMPLEX-INTERACTING MULTIFUNCTIONAL PROTEIN"/>
    <property type="match status" value="1"/>
</dbReference>
<evidence type="ECO:0000259" key="4">
    <source>
        <dbReference type="Pfam" id="PF18569"/>
    </source>
</evidence>
<organism evidence="5 6">
    <name type="scientific">Schistosoma rodhaini</name>
    <dbReference type="NCBI Taxonomy" id="6188"/>
    <lineage>
        <taxon>Eukaryota</taxon>
        <taxon>Metazoa</taxon>
        <taxon>Spiralia</taxon>
        <taxon>Lophotrochozoa</taxon>
        <taxon>Platyhelminthes</taxon>
        <taxon>Trematoda</taxon>
        <taxon>Digenea</taxon>
        <taxon>Strigeidida</taxon>
        <taxon>Schistosomatoidea</taxon>
        <taxon>Schistosomatidae</taxon>
        <taxon>Schistosoma</taxon>
    </lineage>
</organism>
<keyword evidence="3" id="KW-0648">Protein biosynthesis</keyword>
<comment type="subcellular location">
    <subcellularLocation>
        <location evidence="1">Cytoplasm</location>
    </subcellularLocation>
</comment>
<evidence type="ECO:0000313" key="6">
    <source>
        <dbReference type="WBParaSite" id="SRDH1_78260.1"/>
    </source>
</evidence>
<keyword evidence="5" id="KW-1185">Reference proteome</keyword>
<dbReference type="Pfam" id="PF18569">
    <property type="entry name" value="Thioredoxin_16"/>
    <property type="match status" value="1"/>
</dbReference>
<dbReference type="GO" id="GO:0017101">
    <property type="term" value="C:aminoacyl-tRNA synthetase multienzyme complex"/>
    <property type="evidence" value="ECO:0007669"/>
    <property type="project" value="InterPro"/>
</dbReference>
<dbReference type="InterPro" id="IPR042360">
    <property type="entry name" value="AIMP2"/>
</dbReference>
<dbReference type="Gene3D" id="1.20.1050.130">
    <property type="match status" value="1"/>
</dbReference>
<evidence type="ECO:0000313" key="5">
    <source>
        <dbReference type="Proteomes" id="UP000050792"/>
    </source>
</evidence>
<dbReference type="PANTHER" id="PTHR13438:SF2">
    <property type="entry name" value="AMINOACYL TRNA SYNTHASE COMPLEX-INTERACTING MULTIFUNCTIONAL PROTEIN 2"/>
    <property type="match status" value="1"/>
</dbReference>
<evidence type="ECO:0000256" key="3">
    <source>
        <dbReference type="ARBA" id="ARBA00022917"/>
    </source>
</evidence>
<dbReference type="AlphaFoldDB" id="A0AA85G6L7"/>
<reference evidence="6" key="2">
    <citation type="submission" date="2023-11" db="UniProtKB">
        <authorList>
            <consortium name="WormBaseParasite"/>
        </authorList>
    </citation>
    <scope>IDENTIFICATION</scope>
</reference>
<evidence type="ECO:0000256" key="1">
    <source>
        <dbReference type="ARBA" id="ARBA00004496"/>
    </source>
</evidence>
<dbReference type="GO" id="GO:0005737">
    <property type="term" value="C:cytoplasm"/>
    <property type="evidence" value="ECO:0007669"/>
    <property type="project" value="UniProtKB-SubCell"/>
</dbReference>
<name>A0AA85G6L7_9TREM</name>
<dbReference type="Proteomes" id="UP000050792">
    <property type="component" value="Unassembled WGS sequence"/>
</dbReference>
<evidence type="ECO:0000256" key="2">
    <source>
        <dbReference type="ARBA" id="ARBA00022490"/>
    </source>
</evidence>
<keyword evidence="2" id="KW-0963">Cytoplasm</keyword>
<dbReference type="InterPro" id="IPR041503">
    <property type="entry name" value="AIMP2_thioredoxin"/>
</dbReference>
<dbReference type="WBParaSite" id="SRDH1_78260.1">
    <property type="protein sequence ID" value="SRDH1_78260.1"/>
    <property type="gene ID" value="SRDH1_78260"/>
</dbReference>
<sequence>MYRLDRLIPSSINFAHTDTMYKLENFYHLDKENDSSSCLQISTEGVSNELTERDKSLLKELGQLDDNISSLLNMFKSYNPKNNSNLGDASKSSNFISELRQLTYHISNISNHYKGNLVKDVQHDNIHKELSKLDLELDDILSMFTDYSHSQHISRTTTNSTPTTSNNSTTVPKETSTLIIQCNPNSPPLSVFLFCHILLSNQCKITINSFVHSTVRELPTSLKKLMEILSIDMHGSSSNNTCHWQFDTKLCLHFIWNSSCRDITVSSLDKSITPTTLYGECMLVQLIGKIIEPDNFDQLSSLIIIMDSSLLLPGLSIRNTTLDVKQRSLNILNNHPYFVKFNRELPSIVDCYLFVSIKELKLSDVLPANLKSWLQFCSKWKSFNLLPL</sequence>